<dbReference type="CDD" id="cd01049">
    <property type="entry name" value="RNRR2"/>
    <property type="match status" value="1"/>
</dbReference>
<evidence type="ECO:0000313" key="8">
    <source>
        <dbReference type="Proteomes" id="UP000225215"/>
    </source>
</evidence>
<organism evidence="7 8">
    <name type="scientific">Aeromonas phage 65.2</name>
    <dbReference type="NCBI Taxonomy" id="1932896"/>
    <lineage>
        <taxon>Viruses</taxon>
        <taxon>Duplodnaviria</taxon>
        <taxon>Heunggongvirae</taxon>
        <taxon>Uroviricota</taxon>
        <taxon>Caudoviricetes</taxon>
        <taxon>Pantevenvirales</taxon>
        <taxon>Straboviridae</taxon>
        <taxon>Emmerichvirinae</taxon>
        <taxon>Ishigurovirus</taxon>
        <taxon>Ishigurovirus osborne</taxon>
    </lineage>
</organism>
<dbReference type="Pfam" id="PF00268">
    <property type="entry name" value="Ribonuc_red_sm"/>
    <property type="match status" value="1"/>
</dbReference>
<protein>
    <recommendedName>
        <fullName evidence="3">ribonucleoside-diphosphate reductase</fullName>
        <ecNumber evidence="3">1.17.4.1</ecNumber>
    </recommendedName>
</protein>
<evidence type="ECO:0000256" key="3">
    <source>
        <dbReference type="ARBA" id="ARBA00012274"/>
    </source>
</evidence>
<evidence type="ECO:0000256" key="2">
    <source>
        <dbReference type="ARBA" id="ARBA00009303"/>
    </source>
</evidence>
<dbReference type="UniPathway" id="UPA00326"/>
<dbReference type="InterPro" id="IPR033909">
    <property type="entry name" value="RNR_small"/>
</dbReference>
<evidence type="ECO:0000313" key="7">
    <source>
        <dbReference type="EMBL" id="APU01435.1"/>
    </source>
</evidence>
<sequence>MSSTVFNTNIVDHTNQHMFFGEEPNVQRFDTMKTRVFYDLMDRQLSFFWRPTEIDMSKDSIQFHQLSDHAKHVYTQNLFVQSLLDSIQGRGPNLVLLPHVSDVTLENFITAWTMVEGTIHSDSYTHMVRAVYPNPTEVFDQVMLTPEIMKRAEAITKYYDAVLLESDKLSAMKFLNLDESVLNSQLTKLKESLYLCVHTINALEAIRFYVSFICNFSFPEFSGTMEGSAKIMKFIARDENLHLKATQTIISRWQTGKDDPEMVEIAKRLEGKAVSIFEEVVAQEKEWAEYLMGDKSLNGLNRDVLCNYIEYLADNRMRSAGLPSSYAKRKNPLPWVTKWLNSDSVQVAPQEVEVDSYLTGAIEADLTTEILSKLDI</sequence>
<dbReference type="InterPro" id="IPR009078">
    <property type="entry name" value="Ferritin-like_SF"/>
</dbReference>
<dbReference type="SUPFAM" id="SSF47240">
    <property type="entry name" value="Ferritin-like"/>
    <property type="match status" value="1"/>
</dbReference>
<comment type="cofactor">
    <cofactor evidence="1">
        <name>Fe cation</name>
        <dbReference type="ChEBI" id="CHEBI:24875"/>
    </cofactor>
</comment>
<dbReference type="InterPro" id="IPR012348">
    <property type="entry name" value="RNR-like"/>
</dbReference>
<name>A0A219YBV8_9CAUD</name>
<dbReference type="GO" id="GO:0046872">
    <property type="term" value="F:metal ion binding"/>
    <property type="evidence" value="ECO:0007669"/>
    <property type="project" value="UniProtKB-KW"/>
</dbReference>
<dbReference type="GO" id="GO:0009263">
    <property type="term" value="P:deoxyribonucleotide biosynthetic process"/>
    <property type="evidence" value="ECO:0007669"/>
    <property type="project" value="InterPro"/>
</dbReference>
<dbReference type="InterPro" id="IPR030475">
    <property type="entry name" value="RNR_small_AS"/>
</dbReference>
<dbReference type="GO" id="GO:0004748">
    <property type="term" value="F:ribonucleoside-diphosphate reductase activity, thioredoxin disulfide as acceptor"/>
    <property type="evidence" value="ECO:0007669"/>
    <property type="project" value="UniProtKB-EC"/>
</dbReference>
<evidence type="ECO:0000256" key="5">
    <source>
        <dbReference type="ARBA" id="ARBA00023002"/>
    </source>
</evidence>
<comment type="similarity">
    <text evidence="2">Belongs to the ribonucleoside diphosphate reductase small chain family.</text>
</comment>
<evidence type="ECO:0000256" key="4">
    <source>
        <dbReference type="ARBA" id="ARBA00022723"/>
    </source>
</evidence>
<proteinExistence type="inferred from homology"/>
<evidence type="ECO:0000256" key="6">
    <source>
        <dbReference type="ARBA" id="ARBA00023004"/>
    </source>
</evidence>
<dbReference type="Gene3D" id="1.10.620.20">
    <property type="entry name" value="Ribonucleotide Reductase, subunit A"/>
    <property type="match status" value="1"/>
</dbReference>
<evidence type="ECO:0000256" key="1">
    <source>
        <dbReference type="ARBA" id="ARBA00001962"/>
    </source>
</evidence>
<dbReference type="PANTHER" id="PTHR23409">
    <property type="entry name" value="RIBONUCLEOSIDE-DIPHOSPHATE REDUCTASE SMALL CHAIN"/>
    <property type="match status" value="1"/>
</dbReference>
<accession>A0A219YBV8</accession>
<dbReference type="PROSITE" id="PS00368">
    <property type="entry name" value="RIBORED_SMALL"/>
    <property type="match status" value="1"/>
</dbReference>
<dbReference type="NCBIfam" id="NF006576">
    <property type="entry name" value="PRK09101.1"/>
    <property type="match status" value="1"/>
</dbReference>
<keyword evidence="4" id="KW-0479">Metal-binding</keyword>
<keyword evidence="6" id="KW-0408">Iron</keyword>
<reference evidence="7 8" key="1">
    <citation type="journal article" date="2017" name="Sci. Rep.">
        <title>Characterization and diversity of phages infecting Aeromonas salmonicida subsp. salmonicida.</title>
        <authorList>
            <person name="Vincent A.T."/>
            <person name="Paquet V.E."/>
            <person name="Bernatchez A."/>
            <person name="Tremblay D.M."/>
            <person name="Moineau S."/>
            <person name="Charette S.J."/>
        </authorList>
    </citation>
    <scope>NUCLEOTIDE SEQUENCE [LARGE SCALE GENOMIC DNA]</scope>
</reference>
<dbReference type="PANTHER" id="PTHR23409:SF18">
    <property type="entry name" value="RIBONUCLEOSIDE-DIPHOSPHATE REDUCTASE SUBUNIT M2"/>
    <property type="match status" value="1"/>
</dbReference>
<dbReference type="EC" id="1.17.4.1" evidence="3"/>
<keyword evidence="5 7" id="KW-0560">Oxidoreductase</keyword>
<dbReference type="EMBL" id="KY290955">
    <property type="protein sequence ID" value="APU01435.1"/>
    <property type="molecule type" value="Genomic_DNA"/>
</dbReference>
<dbReference type="Proteomes" id="UP000225215">
    <property type="component" value="Segment"/>
</dbReference>
<dbReference type="InterPro" id="IPR000358">
    <property type="entry name" value="RNR_small_fam"/>
</dbReference>